<dbReference type="AlphaFoldDB" id="A0A1M6JV62"/>
<reference evidence="2" key="1">
    <citation type="submission" date="2016-11" db="EMBL/GenBank/DDBJ databases">
        <authorList>
            <person name="Varghese N."/>
            <person name="Submissions S."/>
        </authorList>
    </citation>
    <scope>NUCLEOTIDE SEQUENCE [LARGE SCALE GENOMIC DNA]</scope>
    <source>
        <strain evidence="2">DSM 26884</strain>
    </source>
</reference>
<keyword evidence="2" id="KW-1185">Reference proteome</keyword>
<sequence>MTQYILDVKIVDAGCKTLHITPHLGDLEWAERTFPIPFGVVYIKHVKGTNGKIYNQSS</sequence>
<dbReference type="EMBL" id="FQZN01000032">
    <property type="protein sequence ID" value="SHJ50566.1"/>
    <property type="molecule type" value="Genomic_DNA"/>
</dbReference>
<dbReference type="Proteomes" id="UP000184192">
    <property type="component" value="Unassembled WGS sequence"/>
</dbReference>
<accession>A0A1M6JV62</accession>
<gene>
    <name evidence="1" type="ORF">SAMN05444350_13229</name>
</gene>
<name>A0A1M6JV62_9BACE</name>
<proteinExistence type="predicted"/>
<evidence type="ECO:0000313" key="2">
    <source>
        <dbReference type="Proteomes" id="UP000184192"/>
    </source>
</evidence>
<organism evidence="1 2">
    <name type="scientific">Bacteroides stercorirosoris</name>
    <dbReference type="NCBI Taxonomy" id="871324"/>
    <lineage>
        <taxon>Bacteria</taxon>
        <taxon>Pseudomonadati</taxon>
        <taxon>Bacteroidota</taxon>
        <taxon>Bacteroidia</taxon>
        <taxon>Bacteroidales</taxon>
        <taxon>Bacteroidaceae</taxon>
        <taxon>Bacteroides</taxon>
    </lineage>
</organism>
<dbReference type="Gene3D" id="2.60.420.10">
    <property type="entry name" value="Maltose phosphorylase, domain 3"/>
    <property type="match status" value="1"/>
</dbReference>
<evidence type="ECO:0000313" key="1">
    <source>
        <dbReference type="EMBL" id="SHJ50566.1"/>
    </source>
</evidence>
<protein>
    <submittedName>
        <fullName evidence="1">Uncharacterized protein</fullName>
    </submittedName>
</protein>